<dbReference type="AlphaFoldDB" id="A0A165QTC0"/>
<dbReference type="Proteomes" id="UP000077266">
    <property type="component" value="Unassembled WGS sequence"/>
</dbReference>
<name>A0A165QTC0_EXIGL</name>
<reference evidence="1 2" key="1">
    <citation type="journal article" date="2016" name="Mol. Biol. Evol.">
        <title>Comparative Genomics of Early-Diverging Mushroom-Forming Fungi Provides Insights into the Origins of Lignocellulose Decay Capabilities.</title>
        <authorList>
            <person name="Nagy L.G."/>
            <person name="Riley R."/>
            <person name="Tritt A."/>
            <person name="Adam C."/>
            <person name="Daum C."/>
            <person name="Floudas D."/>
            <person name="Sun H."/>
            <person name="Yadav J.S."/>
            <person name="Pangilinan J."/>
            <person name="Larsson K.H."/>
            <person name="Matsuura K."/>
            <person name="Barry K."/>
            <person name="Labutti K."/>
            <person name="Kuo R."/>
            <person name="Ohm R.A."/>
            <person name="Bhattacharya S.S."/>
            <person name="Shirouzu T."/>
            <person name="Yoshinaga Y."/>
            <person name="Martin F.M."/>
            <person name="Grigoriev I.V."/>
            <person name="Hibbett D.S."/>
        </authorList>
    </citation>
    <scope>NUCLEOTIDE SEQUENCE [LARGE SCALE GENOMIC DNA]</scope>
    <source>
        <strain evidence="1 2">HHB12029</strain>
    </source>
</reference>
<evidence type="ECO:0000313" key="2">
    <source>
        <dbReference type="Proteomes" id="UP000077266"/>
    </source>
</evidence>
<organism evidence="1 2">
    <name type="scientific">Exidia glandulosa HHB12029</name>
    <dbReference type="NCBI Taxonomy" id="1314781"/>
    <lineage>
        <taxon>Eukaryota</taxon>
        <taxon>Fungi</taxon>
        <taxon>Dikarya</taxon>
        <taxon>Basidiomycota</taxon>
        <taxon>Agaricomycotina</taxon>
        <taxon>Agaricomycetes</taxon>
        <taxon>Auriculariales</taxon>
        <taxon>Exidiaceae</taxon>
        <taxon>Exidia</taxon>
    </lineage>
</organism>
<dbReference type="OrthoDB" id="3224367at2759"/>
<evidence type="ECO:0000313" key="1">
    <source>
        <dbReference type="EMBL" id="KZW04043.1"/>
    </source>
</evidence>
<sequence length="257" mass="28722">MPLQLCLSVLRDAPPGERVLLLSSSLYDWREALVQLNDQFLDDACGNSNAAHLLSRIDVFHPPTRKHWKLLLSALRVISCGDPDPTSAYVLPCLPAMIVLCEPSHYFSDEDRKGADVLSDYVALITDALAASRSWPRHADGDARPSLVLFDSLLDILELPIIRQAQPHAGLQTRDQSLKPPRQEGVLRATEKYFDWICTIDTIATTPSDGAGELSDDVDGDTRYRIQMQCTRPGREDDVVDWSWTESRHHDLPTALP</sequence>
<dbReference type="EMBL" id="KV425882">
    <property type="protein sequence ID" value="KZW04043.1"/>
    <property type="molecule type" value="Genomic_DNA"/>
</dbReference>
<dbReference type="STRING" id="1314781.A0A165QTC0"/>
<accession>A0A165QTC0</accession>
<protein>
    <submittedName>
        <fullName evidence="1">Uncharacterized protein</fullName>
    </submittedName>
</protein>
<gene>
    <name evidence="1" type="ORF">EXIGLDRAFT_716059</name>
</gene>
<keyword evidence="2" id="KW-1185">Reference proteome</keyword>
<dbReference type="InParanoid" id="A0A165QTC0"/>
<proteinExistence type="predicted"/>